<gene>
    <name evidence="2" type="ORF">B6F84_12075</name>
</gene>
<dbReference type="KEGG" id="aman:B6F84_12075"/>
<dbReference type="Gene3D" id="1.50.10.10">
    <property type="match status" value="1"/>
</dbReference>
<dbReference type="Proteomes" id="UP000193404">
    <property type="component" value="Chromosome"/>
</dbReference>
<dbReference type="InterPro" id="IPR008928">
    <property type="entry name" value="6-hairpin_glycosidase_sf"/>
</dbReference>
<dbReference type="OrthoDB" id="36362at2157"/>
<dbReference type="InterPro" id="IPR012341">
    <property type="entry name" value="6hp_glycosidase-like_sf"/>
</dbReference>
<dbReference type="STRING" id="282676.B6F84_12075"/>
<organism evidence="2 3">
    <name type="scientific">Acidianus manzaensis</name>
    <dbReference type="NCBI Taxonomy" id="282676"/>
    <lineage>
        <taxon>Archaea</taxon>
        <taxon>Thermoproteota</taxon>
        <taxon>Thermoprotei</taxon>
        <taxon>Sulfolobales</taxon>
        <taxon>Sulfolobaceae</taxon>
        <taxon>Acidianus</taxon>
    </lineage>
</organism>
<dbReference type="EMBL" id="CP020477">
    <property type="protein sequence ID" value="ARM76675.1"/>
    <property type="molecule type" value="Genomic_DNA"/>
</dbReference>
<dbReference type="InterPro" id="IPR011613">
    <property type="entry name" value="GH15-like"/>
</dbReference>
<accession>A0A1W6K2E9</accession>
<feature type="domain" description="GH15-like" evidence="1">
    <location>
        <begin position="253"/>
        <end position="552"/>
    </location>
</feature>
<dbReference type="PANTHER" id="PTHR31616:SF13">
    <property type="entry name" value="GLUCAN 1,4-ALPHA-GLUCOSIDASE"/>
    <property type="match status" value="1"/>
</dbReference>
<protein>
    <submittedName>
        <fullName evidence="2">Glucoamylase</fullName>
    </submittedName>
</protein>
<dbReference type="GO" id="GO:0004553">
    <property type="term" value="F:hydrolase activity, hydrolyzing O-glycosyl compounds"/>
    <property type="evidence" value="ECO:0007669"/>
    <property type="project" value="TreeGrafter"/>
</dbReference>
<dbReference type="RefSeq" id="WP_148692470.1">
    <property type="nucleotide sequence ID" value="NZ_CP020477.1"/>
</dbReference>
<evidence type="ECO:0000259" key="1">
    <source>
        <dbReference type="Pfam" id="PF00723"/>
    </source>
</evidence>
<evidence type="ECO:0000313" key="2">
    <source>
        <dbReference type="EMBL" id="ARM76675.1"/>
    </source>
</evidence>
<dbReference type="PANTHER" id="PTHR31616">
    <property type="entry name" value="TREHALASE"/>
    <property type="match status" value="1"/>
</dbReference>
<sequence length="608" mass="70228">MIYGFVSNGKIAALYDENFYIRSLYYPYLGQYNHSVAGYFKIGVWHDGKFTWLDNIKDKRITMDNLTVNTEIKWDNLKIYLSDVAVFSHSVIMRRVNVEGPGFVRFIFYHDFKLNGYEIGDTAFYNPELDAVLHYKDNTWFLIGSSHNIYEYTTGRRDKNEVLSDCEDGKLNKNPIAQGSVASAISIAYPSFYYFIIAGESFDHVTKIFNEIKENPKFHYEKNKFYWDSITSSLSDNLAKISLAIMLGHVGDNGAIPASLDTDILKFNLDTYAYIWPRDSALTANVLDNAGYFSFTRNFYDLVFHKLFLDKGYLFQKYNPDGTFGSTWHPWTVRSKNSLNIQEDETATVIWAFWNYFLKSRDYAMLKDVYHVIRNAANFMTDFRDEKLKLPLESYDLWEEKLGVHTYTVASVYAGLKAASNFANMVGDEENKKKWNDTAEEVKNSLREYMFDKERGVFYKYVNIDDGKITSVDKTIESSTLGIIIFDVFDINDPIVESNVKQVMDKLWVKNIGGLARYGNDYYQRVNGNYNGIPGNVWIITTMWLAQYFAKKGDINKTKELLAWANSHAISGLLPEQISPFDGSPLSVIPLLWSHSEYLKTYLMINRG</sequence>
<keyword evidence="3" id="KW-1185">Reference proteome</keyword>
<evidence type="ECO:0000313" key="3">
    <source>
        <dbReference type="Proteomes" id="UP000193404"/>
    </source>
</evidence>
<dbReference type="SUPFAM" id="SSF48208">
    <property type="entry name" value="Six-hairpin glycosidases"/>
    <property type="match status" value="1"/>
</dbReference>
<dbReference type="GeneID" id="41591673"/>
<name>A0A1W6K2E9_9CREN</name>
<proteinExistence type="predicted"/>
<dbReference type="AlphaFoldDB" id="A0A1W6K2E9"/>
<reference evidence="2 3" key="1">
    <citation type="submission" date="2017-03" db="EMBL/GenBank/DDBJ databases">
        <title>Sulfur activation and transportation mechanism of thermophilic Archaea Acidianus manzaensis YN-25.</title>
        <authorList>
            <person name="Ma Y."/>
            <person name="Yang Y."/>
            <person name="Xia J."/>
        </authorList>
    </citation>
    <scope>NUCLEOTIDE SEQUENCE [LARGE SCALE GENOMIC DNA]</scope>
    <source>
        <strain evidence="2 3">YN-25</strain>
    </source>
</reference>
<dbReference type="Pfam" id="PF00723">
    <property type="entry name" value="Glyco_hydro_15"/>
    <property type="match status" value="1"/>
</dbReference>
<dbReference type="GO" id="GO:0005975">
    <property type="term" value="P:carbohydrate metabolic process"/>
    <property type="evidence" value="ECO:0007669"/>
    <property type="project" value="InterPro"/>
</dbReference>